<gene>
    <name evidence="2" type="primary">CUNH6orf201</name>
</gene>
<evidence type="ECO:0000313" key="1">
    <source>
        <dbReference type="Proteomes" id="UP000189704"/>
    </source>
</evidence>
<organism evidence="1 2">
    <name type="scientific">Carlito syrichta</name>
    <name type="common">Philippine tarsier</name>
    <name type="synonym">Tarsius syrichta</name>
    <dbReference type="NCBI Taxonomy" id="1868482"/>
    <lineage>
        <taxon>Eukaryota</taxon>
        <taxon>Metazoa</taxon>
        <taxon>Chordata</taxon>
        <taxon>Craniata</taxon>
        <taxon>Vertebrata</taxon>
        <taxon>Euteleostomi</taxon>
        <taxon>Mammalia</taxon>
        <taxon>Eutheria</taxon>
        <taxon>Euarchontoglires</taxon>
        <taxon>Primates</taxon>
        <taxon>Haplorrhini</taxon>
        <taxon>Tarsiiformes</taxon>
        <taxon>Tarsiidae</taxon>
        <taxon>Carlito</taxon>
    </lineage>
</organism>
<accession>A0A1U7T771</accession>
<dbReference type="STRING" id="1868482.ENSTSYP00000026022"/>
<dbReference type="AlphaFoldDB" id="A0A1U7T771"/>
<dbReference type="GeneID" id="103256145"/>
<dbReference type="PANTHER" id="PTHR35968">
    <property type="entry name" value="CHROMOSOME 6 C6ORF201 HOMOLOG"/>
    <property type="match status" value="1"/>
</dbReference>
<keyword evidence="1" id="KW-1185">Reference proteome</keyword>
<name>A0A1U7T771_CARSF</name>
<proteinExistence type="predicted"/>
<reference evidence="2" key="1">
    <citation type="submission" date="2025-08" db="UniProtKB">
        <authorList>
            <consortium name="RefSeq"/>
        </authorList>
    </citation>
    <scope>IDENTIFICATION</scope>
</reference>
<dbReference type="OrthoDB" id="6077037at2759"/>
<dbReference type="Proteomes" id="UP000189704">
    <property type="component" value="Unplaced"/>
</dbReference>
<protein>
    <submittedName>
        <fullName evidence="2">Uncharacterized protein C6orf201 homolog</fullName>
    </submittedName>
</protein>
<dbReference type="Pfam" id="PF15023">
    <property type="entry name" value="DUF4523"/>
    <property type="match status" value="1"/>
</dbReference>
<sequence>METASNNSSMLKFPPLYKCQEPKNYAQPEVLCHTFEMLSNLHKLLPNHLIEKLHSYKSEEDQKKCENSELSGLERILVRHQLPKEINMTPKPNRMPLWKRKAINNVSEEWKKCNSWKRNTEEPPMSTIVVR</sequence>
<dbReference type="KEGG" id="csyr:103256145"/>
<dbReference type="CTD" id="102896425"/>
<dbReference type="PANTHER" id="PTHR35968:SF1">
    <property type="entry name" value="TESTIS EXPRESSED PROTEIN 56"/>
    <property type="match status" value="1"/>
</dbReference>
<evidence type="ECO:0000313" key="2">
    <source>
        <dbReference type="RefSeq" id="XP_008052233.1"/>
    </source>
</evidence>
<dbReference type="InterPro" id="IPR027827">
    <property type="entry name" value="Tex56"/>
</dbReference>
<dbReference type="RefSeq" id="XP_008052233.1">
    <property type="nucleotide sequence ID" value="XM_008054042.1"/>
</dbReference>